<feature type="domain" description="OmpR/PhoB-type" evidence="6">
    <location>
        <begin position="1"/>
        <end position="95"/>
    </location>
</feature>
<dbReference type="SMART" id="SM00862">
    <property type="entry name" value="Trans_reg_C"/>
    <property type="match status" value="1"/>
</dbReference>
<evidence type="ECO:0000256" key="1">
    <source>
        <dbReference type="ARBA" id="ARBA00005820"/>
    </source>
</evidence>
<evidence type="ECO:0000313" key="7">
    <source>
        <dbReference type="EMBL" id="MCM2577997.1"/>
    </source>
</evidence>
<comment type="similarity">
    <text evidence="1">Belongs to the AfsR/DnrI/RedD regulatory family.</text>
</comment>
<sequence>MRVSMLGSFEIRDGSGRPVALGGRRVAMLLARLALSPGTLVPTGTLIDDLWEDDPPGDGSGALHRLVSRARQSLRRHGVEDLTVVSRSGGYELTADPDQVDTHRFEHLAALGRRQLRAGSPTEAGGTLAECLDLWRGAPLMDFAANDFASRAARRLEELHINAAEDNAEAELALGHAARTILELRTLCDAHPLRERPVGLLIRALCATDRQAEALLAYERLRTALDETLGVVPSASLRELHTDVLRGRVGPAGRDTGVPAERGTAPGAATATGPASPPQPQPRPQPGLPSRLTRFVGREAESERLTAAFGTSRLATLYGPGGAGKTRLATEFAARSQETSLGFHGFVELAPVGNGQDLAEYVTAALGLNGPRRPDHSPAGHSAFHQLADALSSRPGLLVLDNCEHLIAQTARFAGQLLARCRELRILATSREPLVITGEVLCRVGPLELPGSPEEAERSTAVQLFCDRARLVRPDFALHADNTAQVVEICRQLDGLPLAIELAAARLRSMSVEQVAGRLDDRFRLLADGSRSSSARHRTLRAMMDWSWDLLSGPERTLARRMSAVPGTMSAETAVAVCADPDVPEDEILYLLSALTDKSLVQVRESPRGAIRYGMPETARAYCRERLLEAGEADRTEAACARHFLDLVERAAAGLRGTDQPECIARLDAEHDNALSALRRAVERDDVEASVRFGLALCWYWVMRGRYTEAAGWLAELLRFGDRIPEQAAALFSAVRLVLPAPVGEDRQAALREAAERARACHAMEVYPLLALIEPKCRQMTGGYEGLVEAAERAVRHDDPWARATGVAALGFAAEAAGDAAVAEEHLGAALDLFRELGDRWSTGQLTMMLSKFRSLRGDNDAALACLREARDAVQQVGSAEDLVQILLRLGTEQIRAGDLDAAGAAFREALHMVRYPMPEYEVLVTTGLGELAVARGRPDAAREHFAQAVAKLGDAVFDQEFLRIEILRGLGALALAEGDVEQARAAVRDVLRTAAPFNDLSVPAPAAELCAATELREGDAEASARLLGAATSLRGRRDDGSPLVRELLRELTGLLGQEEFERHYGTGTSLTQKDALALLHGMLGEDMSGRSHGDVGDGDVRAE</sequence>
<feature type="DNA-binding region" description="OmpR/PhoB-type" evidence="4">
    <location>
        <begin position="1"/>
        <end position="95"/>
    </location>
</feature>
<proteinExistence type="inferred from homology"/>
<name>A0ABT0X8E8_9ACTN</name>
<feature type="compositionally biased region" description="Low complexity" evidence="5">
    <location>
        <begin position="259"/>
        <end position="274"/>
    </location>
</feature>
<dbReference type="InterPro" id="IPR041664">
    <property type="entry name" value="AAA_16"/>
</dbReference>
<dbReference type="PANTHER" id="PTHR47691:SF3">
    <property type="entry name" value="HTH-TYPE TRANSCRIPTIONAL REGULATOR RV0890C-RELATED"/>
    <property type="match status" value="1"/>
</dbReference>
<dbReference type="RefSeq" id="WP_251413713.1">
    <property type="nucleotide sequence ID" value="NZ_JAMQGM010000024.1"/>
</dbReference>
<evidence type="ECO:0000259" key="6">
    <source>
        <dbReference type="PROSITE" id="PS51755"/>
    </source>
</evidence>
<evidence type="ECO:0000256" key="4">
    <source>
        <dbReference type="PROSITE-ProRule" id="PRU01091"/>
    </source>
</evidence>
<accession>A0ABT0X8E8</accession>
<dbReference type="Gene3D" id="1.25.40.10">
    <property type="entry name" value="Tetratricopeptide repeat domain"/>
    <property type="match status" value="3"/>
</dbReference>
<dbReference type="Gene3D" id="1.10.10.10">
    <property type="entry name" value="Winged helix-like DNA-binding domain superfamily/Winged helix DNA-binding domain"/>
    <property type="match status" value="1"/>
</dbReference>
<dbReference type="InterPro" id="IPR058852">
    <property type="entry name" value="HTH_77"/>
</dbReference>
<dbReference type="SUPFAM" id="SSF48452">
    <property type="entry name" value="TPR-like"/>
    <property type="match status" value="2"/>
</dbReference>
<keyword evidence="8" id="KW-1185">Reference proteome</keyword>
<dbReference type="InterPro" id="IPR016032">
    <property type="entry name" value="Sig_transdc_resp-reg_C-effctor"/>
</dbReference>
<dbReference type="SMART" id="SM01043">
    <property type="entry name" value="BTAD"/>
    <property type="match status" value="1"/>
</dbReference>
<dbReference type="Pfam" id="PF25872">
    <property type="entry name" value="HTH_77"/>
    <property type="match status" value="1"/>
</dbReference>
<dbReference type="EMBL" id="JAMQGM010000024">
    <property type="protein sequence ID" value="MCM2577997.1"/>
    <property type="molecule type" value="Genomic_DNA"/>
</dbReference>
<dbReference type="SUPFAM" id="SSF46894">
    <property type="entry name" value="C-terminal effector domain of the bipartite response regulators"/>
    <property type="match status" value="1"/>
</dbReference>
<keyword evidence="2" id="KW-0902">Two-component regulatory system</keyword>
<dbReference type="SUPFAM" id="SSF52540">
    <property type="entry name" value="P-loop containing nucleoside triphosphate hydrolases"/>
    <property type="match status" value="1"/>
</dbReference>
<evidence type="ECO:0000256" key="2">
    <source>
        <dbReference type="ARBA" id="ARBA00023012"/>
    </source>
</evidence>
<evidence type="ECO:0000256" key="3">
    <source>
        <dbReference type="ARBA" id="ARBA00023125"/>
    </source>
</evidence>
<dbReference type="PANTHER" id="PTHR47691">
    <property type="entry name" value="REGULATOR-RELATED"/>
    <property type="match status" value="1"/>
</dbReference>
<comment type="caution">
    <text evidence="7">The sequence shown here is derived from an EMBL/GenBank/DDBJ whole genome shotgun (WGS) entry which is preliminary data.</text>
</comment>
<dbReference type="CDD" id="cd15831">
    <property type="entry name" value="BTAD"/>
    <property type="match status" value="1"/>
</dbReference>
<feature type="region of interest" description="Disordered" evidence="5">
    <location>
        <begin position="247"/>
        <end position="291"/>
    </location>
</feature>
<organism evidence="7 8">
    <name type="scientific">Streptomyces meridianus</name>
    <dbReference type="NCBI Taxonomy" id="2938945"/>
    <lineage>
        <taxon>Bacteria</taxon>
        <taxon>Bacillati</taxon>
        <taxon>Actinomycetota</taxon>
        <taxon>Actinomycetes</taxon>
        <taxon>Kitasatosporales</taxon>
        <taxon>Streptomycetaceae</taxon>
        <taxon>Streptomyces</taxon>
    </lineage>
</organism>
<dbReference type="Pfam" id="PF03704">
    <property type="entry name" value="BTAD"/>
    <property type="match status" value="1"/>
</dbReference>
<dbReference type="InterPro" id="IPR005158">
    <property type="entry name" value="BTAD"/>
</dbReference>
<dbReference type="InterPro" id="IPR011990">
    <property type="entry name" value="TPR-like_helical_dom_sf"/>
</dbReference>
<dbReference type="InterPro" id="IPR001867">
    <property type="entry name" value="OmpR/PhoB-type_DNA-bd"/>
</dbReference>
<protein>
    <submittedName>
        <fullName evidence="7">AAA family ATPase</fullName>
    </submittedName>
</protein>
<dbReference type="PRINTS" id="PR00364">
    <property type="entry name" value="DISEASERSIST"/>
</dbReference>
<dbReference type="Pfam" id="PF13191">
    <property type="entry name" value="AAA_16"/>
    <property type="match status" value="1"/>
</dbReference>
<evidence type="ECO:0000256" key="5">
    <source>
        <dbReference type="SAM" id="MobiDB-lite"/>
    </source>
</evidence>
<dbReference type="Gene3D" id="3.40.50.300">
    <property type="entry name" value="P-loop containing nucleotide triphosphate hydrolases"/>
    <property type="match status" value="1"/>
</dbReference>
<reference evidence="7" key="1">
    <citation type="journal article" date="2023" name="Int. J. Syst. Evol. Microbiol.">
        <title>Streptomyces meridianus sp. nov. isolated from brackish water of the Tagus estuary in Alcochete, Portugal.</title>
        <authorList>
            <person name="Santos J.D.N."/>
            <person name="Klimek D."/>
            <person name="Calusinska M."/>
            <person name="Lobo Da Cunha A."/>
            <person name="Catita J."/>
            <person name="Goncalves H."/>
            <person name="Gonzalez I."/>
            <person name="Reyes F."/>
            <person name="Lage O.M."/>
        </authorList>
    </citation>
    <scope>NUCLEOTIDE SEQUENCE</scope>
    <source>
        <strain evidence="7">MTZ3.1</strain>
    </source>
</reference>
<keyword evidence="3 4" id="KW-0238">DNA-binding</keyword>
<feature type="compositionally biased region" description="Pro residues" evidence="5">
    <location>
        <begin position="275"/>
        <end position="287"/>
    </location>
</feature>
<dbReference type="PROSITE" id="PS51755">
    <property type="entry name" value="OMPR_PHOB"/>
    <property type="match status" value="1"/>
</dbReference>
<gene>
    <name evidence="7" type="ORF">M1E25_11605</name>
</gene>
<dbReference type="Proteomes" id="UP001167160">
    <property type="component" value="Unassembled WGS sequence"/>
</dbReference>
<dbReference type="InterPro" id="IPR036388">
    <property type="entry name" value="WH-like_DNA-bd_sf"/>
</dbReference>
<dbReference type="InterPro" id="IPR027417">
    <property type="entry name" value="P-loop_NTPase"/>
</dbReference>
<evidence type="ECO:0000313" key="8">
    <source>
        <dbReference type="Proteomes" id="UP001167160"/>
    </source>
</evidence>